<dbReference type="EMBL" id="QRDQ01000007">
    <property type="protein sequence ID" value="RED26691.1"/>
    <property type="molecule type" value="Genomic_DNA"/>
</dbReference>
<gene>
    <name evidence="1" type="ORF">BD847_0613</name>
</gene>
<dbReference type="Proteomes" id="UP000257004">
    <property type="component" value="Unassembled WGS sequence"/>
</dbReference>
<keyword evidence="2" id="KW-1185">Reference proteome</keyword>
<dbReference type="OrthoDB" id="1366929at2"/>
<reference evidence="1 2" key="1">
    <citation type="submission" date="2018-07" db="EMBL/GenBank/DDBJ databases">
        <title>Genomic Encyclopedia of Archaeal and Bacterial Type Strains, Phase II (KMG-II): from individual species to whole genera.</title>
        <authorList>
            <person name="Goeker M."/>
        </authorList>
    </citation>
    <scope>NUCLEOTIDE SEQUENCE [LARGE SCALE GENOMIC DNA]</scope>
    <source>
        <strain evidence="1 2">DSM 25795</strain>
    </source>
</reference>
<organism evidence="1 2">
    <name type="scientific">Flavobacterium cutihirudinis</name>
    <dbReference type="NCBI Taxonomy" id="1265740"/>
    <lineage>
        <taxon>Bacteria</taxon>
        <taxon>Pseudomonadati</taxon>
        <taxon>Bacteroidota</taxon>
        <taxon>Flavobacteriia</taxon>
        <taxon>Flavobacteriales</taxon>
        <taxon>Flavobacteriaceae</taxon>
        <taxon>Flavobacterium</taxon>
    </lineage>
</organism>
<proteinExistence type="predicted"/>
<sequence length="259" mass="31149">MNLKIVFLILFNQYLIAQNKPDVYVNYTKQAVENMSDVEFISQSTFCEIDIFSNSTFRFISRPYISCLTWREIKGNWEKNNDIYKFLSQYEVIENDLRFKFKSDTTQKYLLKFKTDKNSGLRNRKIKIQFMYNFNDKISDIDREYVLNENNSVEIPFLEIPNLEKLASFRVEYQLNVNEKRFGYITENKITNLKEKDIPNIIEIEFVEIPNKEIVYRTTLGRIKDRKLEIISSDKTKTTLPDYFDEIAFEKYYEIQEVN</sequence>
<evidence type="ECO:0000313" key="2">
    <source>
        <dbReference type="Proteomes" id="UP000257004"/>
    </source>
</evidence>
<dbReference type="RefSeq" id="WP_115886764.1">
    <property type="nucleotide sequence ID" value="NZ_QRDQ01000007.1"/>
</dbReference>
<protein>
    <submittedName>
        <fullName evidence="1">Uncharacterized protein</fullName>
    </submittedName>
</protein>
<evidence type="ECO:0000313" key="1">
    <source>
        <dbReference type="EMBL" id="RED26691.1"/>
    </source>
</evidence>
<name>A0A3D9G0D7_9FLAO</name>
<dbReference type="AlphaFoldDB" id="A0A3D9G0D7"/>
<comment type="caution">
    <text evidence="1">The sequence shown here is derived from an EMBL/GenBank/DDBJ whole genome shotgun (WGS) entry which is preliminary data.</text>
</comment>
<accession>A0A3D9G0D7</accession>